<feature type="region of interest" description="Disordered" evidence="6">
    <location>
        <begin position="116"/>
        <end position="151"/>
    </location>
</feature>
<dbReference type="SUPFAM" id="SSF54928">
    <property type="entry name" value="RNA-binding domain, RBD"/>
    <property type="match status" value="1"/>
</dbReference>
<protein>
    <recommendedName>
        <fullName evidence="7">RRM domain-containing protein</fullName>
    </recommendedName>
</protein>
<evidence type="ECO:0000256" key="1">
    <source>
        <dbReference type="ARBA" id="ARBA00007747"/>
    </source>
</evidence>
<comment type="caution">
    <text evidence="8">The sequence shown here is derived from an EMBL/GenBank/DDBJ whole genome shotgun (WGS) entry which is preliminary data.</text>
</comment>
<feature type="domain" description="RRM" evidence="7">
    <location>
        <begin position="30"/>
        <end position="78"/>
    </location>
</feature>
<accession>A0AAE1DHH0</accession>
<keyword evidence="9" id="KW-1185">Reference proteome</keyword>
<evidence type="ECO:0000259" key="7">
    <source>
        <dbReference type="Pfam" id="PF00076"/>
    </source>
</evidence>
<comment type="similarity">
    <text evidence="1">Belongs to the HTATSF1 family.</text>
</comment>
<evidence type="ECO:0000313" key="8">
    <source>
        <dbReference type="EMBL" id="KAK3770746.1"/>
    </source>
</evidence>
<evidence type="ECO:0000313" key="9">
    <source>
        <dbReference type="Proteomes" id="UP001283361"/>
    </source>
</evidence>
<reference evidence="8" key="1">
    <citation type="journal article" date="2023" name="G3 (Bethesda)">
        <title>A reference genome for the long-term kleptoplast-retaining sea slug Elysia crispata morphotype clarki.</title>
        <authorList>
            <person name="Eastman K.E."/>
            <person name="Pendleton A.L."/>
            <person name="Shaikh M.A."/>
            <person name="Suttiyut T."/>
            <person name="Ogas R."/>
            <person name="Tomko P."/>
            <person name="Gavelis G."/>
            <person name="Widhalm J.R."/>
            <person name="Wisecaver J.H."/>
        </authorList>
    </citation>
    <scope>NUCLEOTIDE SEQUENCE</scope>
    <source>
        <strain evidence="8">ECLA1</strain>
    </source>
</reference>
<dbReference type="PANTHER" id="PTHR15608:SF0">
    <property type="entry name" value="HIV TAT-SPECIFIC FACTOR 1"/>
    <property type="match status" value="1"/>
</dbReference>
<feature type="compositionally biased region" description="Low complexity" evidence="6">
    <location>
        <begin position="142"/>
        <end position="151"/>
    </location>
</feature>
<dbReference type="GO" id="GO:0000398">
    <property type="term" value="P:mRNA splicing, via spliceosome"/>
    <property type="evidence" value="ECO:0007669"/>
    <property type="project" value="UniProtKB-ARBA"/>
</dbReference>
<dbReference type="InterPro" id="IPR034393">
    <property type="entry name" value="TatSF1-like"/>
</dbReference>
<name>A0AAE1DHH0_9GAST</name>
<keyword evidence="4" id="KW-0694">RNA-binding</keyword>
<evidence type="ECO:0000256" key="4">
    <source>
        <dbReference type="ARBA" id="ARBA00022884"/>
    </source>
</evidence>
<dbReference type="EMBL" id="JAWDGP010003786">
    <property type="protein sequence ID" value="KAK3770746.1"/>
    <property type="molecule type" value="Genomic_DNA"/>
</dbReference>
<keyword evidence="5" id="KW-0508">mRNA splicing</keyword>
<dbReference type="Pfam" id="PF00076">
    <property type="entry name" value="RRM_1"/>
    <property type="match status" value="1"/>
</dbReference>
<sequence length="151" mass="16202">MRRDAVGAPLVLSFNAFENPALINELRTDVRSECVKFGEVTKVTLYDRNEEGVITVTFKEPEEADQCIAALHGRWFAQLRVDASTWDGKTKFDVIETDEERARRLQEWEAYLQGGKVKDTKGTDAGAAAGGSGEGGEGAGTSGETSGGAAS</sequence>
<evidence type="ECO:0000256" key="6">
    <source>
        <dbReference type="SAM" id="MobiDB-lite"/>
    </source>
</evidence>
<dbReference type="GO" id="GO:0003723">
    <property type="term" value="F:RNA binding"/>
    <property type="evidence" value="ECO:0007669"/>
    <property type="project" value="UniProtKB-KW"/>
</dbReference>
<keyword evidence="3" id="KW-0677">Repeat</keyword>
<dbReference type="AlphaFoldDB" id="A0AAE1DHH0"/>
<dbReference type="GO" id="GO:0005684">
    <property type="term" value="C:U2-type spliceosomal complex"/>
    <property type="evidence" value="ECO:0007669"/>
    <property type="project" value="TreeGrafter"/>
</dbReference>
<dbReference type="Proteomes" id="UP001283361">
    <property type="component" value="Unassembled WGS sequence"/>
</dbReference>
<evidence type="ECO:0000256" key="3">
    <source>
        <dbReference type="ARBA" id="ARBA00022737"/>
    </source>
</evidence>
<dbReference type="InterPro" id="IPR012677">
    <property type="entry name" value="Nucleotide-bd_a/b_plait_sf"/>
</dbReference>
<dbReference type="CDD" id="cd12282">
    <property type="entry name" value="RRM2_TatSF1_like"/>
    <property type="match status" value="1"/>
</dbReference>
<gene>
    <name evidence="8" type="ORF">RRG08_036348</name>
</gene>
<proteinExistence type="inferred from homology"/>
<evidence type="ECO:0000256" key="2">
    <source>
        <dbReference type="ARBA" id="ARBA00022664"/>
    </source>
</evidence>
<organism evidence="8 9">
    <name type="scientific">Elysia crispata</name>
    <name type="common">lettuce slug</name>
    <dbReference type="NCBI Taxonomy" id="231223"/>
    <lineage>
        <taxon>Eukaryota</taxon>
        <taxon>Metazoa</taxon>
        <taxon>Spiralia</taxon>
        <taxon>Lophotrochozoa</taxon>
        <taxon>Mollusca</taxon>
        <taxon>Gastropoda</taxon>
        <taxon>Heterobranchia</taxon>
        <taxon>Euthyneura</taxon>
        <taxon>Panpulmonata</taxon>
        <taxon>Sacoglossa</taxon>
        <taxon>Placobranchoidea</taxon>
        <taxon>Plakobranchidae</taxon>
        <taxon>Elysia</taxon>
    </lineage>
</organism>
<keyword evidence="2" id="KW-0507">mRNA processing</keyword>
<dbReference type="InterPro" id="IPR035979">
    <property type="entry name" value="RBD_domain_sf"/>
</dbReference>
<dbReference type="GO" id="GO:0005686">
    <property type="term" value="C:U2 snRNP"/>
    <property type="evidence" value="ECO:0007669"/>
    <property type="project" value="TreeGrafter"/>
</dbReference>
<dbReference type="Gene3D" id="3.30.70.330">
    <property type="match status" value="1"/>
</dbReference>
<dbReference type="FunFam" id="3.30.70.330:FF:000105">
    <property type="entry name" value="HIV Tat-specific factor 1 homolog"/>
    <property type="match status" value="1"/>
</dbReference>
<dbReference type="InterPro" id="IPR000504">
    <property type="entry name" value="RRM_dom"/>
</dbReference>
<evidence type="ECO:0000256" key="5">
    <source>
        <dbReference type="ARBA" id="ARBA00023187"/>
    </source>
</evidence>
<feature type="compositionally biased region" description="Gly residues" evidence="6">
    <location>
        <begin position="128"/>
        <end position="141"/>
    </location>
</feature>
<dbReference type="PANTHER" id="PTHR15608">
    <property type="entry name" value="SPLICING FACTOR U2AF-ASSOCIATED PROTEIN 2"/>
    <property type="match status" value="1"/>
</dbReference>